<dbReference type="HOGENOM" id="CLU_753682_0_0_5"/>
<accession>J0ZQX2</accession>
<dbReference type="AlphaFoldDB" id="J0ZQX2"/>
<dbReference type="EMBL" id="AIMB01000003">
    <property type="protein sequence ID" value="EJF91078.1"/>
    <property type="molecule type" value="Genomic_DNA"/>
</dbReference>
<gene>
    <name evidence="1" type="ORF">ME5_00410</name>
</gene>
<dbReference type="SUPFAM" id="SSF53795">
    <property type="entry name" value="PEP carboxykinase-like"/>
    <property type="match status" value="1"/>
</dbReference>
<comment type="caution">
    <text evidence="1">The sequence shown here is derived from an EMBL/GenBank/DDBJ whole genome shotgun (WGS) entry which is preliminary data.</text>
</comment>
<proteinExistence type="predicted"/>
<reference evidence="1 2" key="1">
    <citation type="submission" date="2012-03" db="EMBL/GenBank/DDBJ databases">
        <title>The Genome Sequence of Bartonella tamiae Th239.</title>
        <authorList>
            <consortium name="The Broad Institute Genome Sequencing Platform"/>
            <consortium name="The Broad Institute Genome Sequencing Center for Infectious Disease"/>
            <person name="Feldgarden M."/>
            <person name="Kirby J."/>
            <person name="Kosoy M."/>
            <person name="Birtles R."/>
            <person name="Probert W.S."/>
            <person name="Chiaraviglio L."/>
            <person name="Young S.K."/>
            <person name="Zeng Q."/>
            <person name="Gargeya S."/>
            <person name="Fitzgerald M."/>
            <person name="Haas B."/>
            <person name="Abouelleil A."/>
            <person name="Alvarado L."/>
            <person name="Arachchi H.M."/>
            <person name="Berlin A."/>
            <person name="Chapman S.B."/>
            <person name="Gearin G."/>
            <person name="Goldberg J."/>
            <person name="Griggs A."/>
            <person name="Gujja S."/>
            <person name="Hansen M."/>
            <person name="Heiman D."/>
            <person name="Howarth C."/>
            <person name="Larimer J."/>
            <person name="Lui A."/>
            <person name="MacDonald P.J.P."/>
            <person name="McCowen C."/>
            <person name="Montmayeur A."/>
            <person name="Murphy C."/>
            <person name="Neiman D."/>
            <person name="Pearson M."/>
            <person name="Priest M."/>
            <person name="Roberts A."/>
            <person name="Saif S."/>
            <person name="Shea T."/>
            <person name="Sisk P."/>
            <person name="Stolte C."/>
            <person name="Sykes S."/>
            <person name="Wortman J."/>
            <person name="Nusbaum C."/>
            <person name="Birren B."/>
        </authorList>
    </citation>
    <scope>NUCLEOTIDE SEQUENCE [LARGE SCALE GENOMIC DNA]</scope>
    <source>
        <strain evidence="1 2">Th239</strain>
    </source>
</reference>
<dbReference type="Gene3D" id="3.40.50.300">
    <property type="entry name" value="P-loop containing nucleotide triphosphate hydrolases"/>
    <property type="match status" value="1"/>
</dbReference>
<dbReference type="RefSeq" id="WP_008037977.1">
    <property type="nucleotide sequence ID" value="NZ_JH725147.1"/>
</dbReference>
<sequence>MSVIKMKENVFQILDTRFHISGSERWLSYFSRFSDSYESKVCIRHNRIIKIIINEMTNLNLDLDLDLDWSYFHKSSNYDHWNIKGYRYNSFFIIPKYGLKFHFKNETLTLYANEKSTIRGAELLFHAARNIALYLRSEPFGIAVHASAVNSPNGAILFAGNKGSGKSTQFLEALDVAGVLPFANDRVFFSSKNHIYSWPSYLSYCEGTITDYPKVKMAFNTYENCNNENGLKKWGVDYDHSYVQNKKRIIPQDYLTNIYNFKYSISSKLKAIIFSNFNLEYEFSFSFKLINNDSFELKNNLKKVIFNDIDEDIPCWHEQILKNSNYDIDKLIDFIKINKVKIYIIDANPSTFKPKFRLFISDIINIK</sequence>
<evidence type="ECO:0000313" key="1">
    <source>
        <dbReference type="EMBL" id="EJF91078.1"/>
    </source>
</evidence>
<name>J0ZQX2_9HYPH</name>
<dbReference type="STRING" id="1094558.ME5_00410"/>
<evidence type="ECO:0000313" key="2">
    <source>
        <dbReference type="Proteomes" id="UP000008952"/>
    </source>
</evidence>
<protein>
    <recommendedName>
        <fullName evidence="3">HPr kinase/phosphorylase C-terminal domain-containing protein</fullName>
    </recommendedName>
</protein>
<evidence type="ECO:0008006" key="3">
    <source>
        <dbReference type="Google" id="ProtNLM"/>
    </source>
</evidence>
<dbReference type="Proteomes" id="UP000008952">
    <property type="component" value="Unassembled WGS sequence"/>
</dbReference>
<dbReference type="OrthoDB" id="3213869at2"/>
<dbReference type="InterPro" id="IPR027417">
    <property type="entry name" value="P-loop_NTPase"/>
</dbReference>
<organism evidence="1 2">
    <name type="scientific">Bartonella tamiae Th239</name>
    <dbReference type="NCBI Taxonomy" id="1094558"/>
    <lineage>
        <taxon>Bacteria</taxon>
        <taxon>Pseudomonadati</taxon>
        <taxon>Pseudomonadota</taxon>
        <taxon>Alphaproteobacteria</taxon>
        <taxon>Hyphomicrobiales</taxon>
        <taxon>Bartonellaceae</taxon>
        <taxon>Bartonella</taxon>
    </lineage>
</organism>
<keyword evidence="2" id="KW-1185">Reference proteome</keyword>
<dbReference type="PATRIC" id="fig|1094558.3.peg.454"/>